<evidence type="ECO:0000313" key="3">
    <source>
        <dbReference type="EMBL" id="MED6242898.1"/>
    </source>
</evidence>
<accession>A0ABU7AXT7</accession>
<feature type="chain" id="PRO_5045254705" evidence="2">
    <location>
        <begin position="18"/>
        <end position="104"/>
    </location>
</feature>
<feature type="non-terminal residue" evidence="3">
    <location>
        <position position="1"/>
    </location>
</feature>
<gene>
    <name evidence="3" type="ORF">ATANTOWER_011470</name>
</gene>
<organism evidence="3 4">
    <name type="scientific">Ataeniobius toweri</name>
    <dbReference type="NCBI Taxonomy" id="208326"/>
    <lineage>
        <taxon>Eukaryota</taxon>
        <taxon>Metazoa</taxon>
        <taxon>Chordata</taxon>
        <taxon>Craniata</taxon>
        <taxon>Vertebrata</taxon>
        <taxon>Euteleostomi</taxon>
        <taxon>Actinopterygii</taxon>
        <taxon>Neopterygii</taxon>
        <taxon>Teleostei</taxon>
        <taxon>Neoteleostei</taxon>
        <taxon>Acanthomorphata</taxon>
        <taxon>Ovalentaria</taxon>
        <taxon>Atherinomorphae</taxon>
        <taxon>Cyprinodontiformes</taxon>
        <taxon>Goodeidae</taxon>
        <taxon>Ataeniobius</taxon>
    </lineage>
</organism>
<reference evidence="3 4" key="1">
    <citation type="submission" date="2021-07" db="EMBL/GenBank/DDBJ databases">
        <authorList>
            <person name="Palmer J.M."/>
        </authorList>
    </citation>
    <scope>NUCLEOTIDE SEQUENCE [LARGE SCALE GENOMIC DNA]</scope>
    <source>
        <strain evidence="3 4">AT_MEX2019</strain>
        <tissue evidence="3">Muscle</tissue>
    </source>
</reference>
<proteinExistence type="predicted"/>
<evidence type="ECO:0000256" key="1">
    <source>
        <dbReference type="SAM" id="MobiDB-lite"/>
    </source>
</evidence>
<feature type="region of interest" description="Disordered" evidence="1">
    <location>
        <begin position="55"/>
        <end position="104"/>
    </location>
</feature>
<comment type="caution">
    <text evidence="3">The sequence shown here is derived from an EMBL/GenBank/DDBJ whole genome shotgun (WGS) entry which is preliminary data.</text>
</comment>
<feature type="signal peptide" evidence="2">
    <location>
        <begin position="1"/>
        <end position="17"/>
    </location>
</feature>
<keyword evidence="4" id="KW-1185">Reference proteome</keyword>
<protein>
    <submittedName>
        <fullName evidence="3">Uncharacterized protein</fullName>
    </submittedName>
</protein>
<feature type="compositionally biased region" description="Basic and acidic residues" evidence="1">
    <location>
        <begin position="55"/>
        <end position="69"/>
    </location>
</feature>
<sequence>ILVFWFTAAVLGSQGSGNKDLQPGLTWTCPSKAARLVNIYGKILRDQLRRSKLCSRESPAETRSLRSRVEQFPSLKGGQQRPHPVVTCSVGSGQNGPPSHCSGG</sequence>
<keyword evidence="2" id="KW-0732">Signal</keyword>
<evidence type="ECO:0000313" key="4">
    <source>
        <dbReference type="Proteomes" id="UP001345963"/>
    </source>
</evidence>
<evidence type="ECO:0000256" key="2">
    <source>
        <dbReference type="SAM" id="SignalP"/>
    </source>
</evidence>
<name>A0ABU7AXT7_9TELE</name>
<dbReference type="EMBL" id="JAHUTI010031991">
    <property type="protein sequence ID" value="MED6242898.1"/>
    <property type="molecule type" value="Genomic_DNA"/>
</dbReference>
<dbReference type="Proteomes" id="UP001345963">
    <property type="component" value="Unassembled WGS sequence"/>
</dbReference>